<dbReference type="PROSITE" id="PS50928">
    <property type="entry name" value="ABC_TM1"/>
    <property type="match status" value="1"/>
</dbReference>
<evidence type="ECO:0000256" key="2">
    <source>
        <dbReference type="ARBA" id="ARBA00022692"/>
    </source>
</evidence>
<organism evidence="8 9">
    <name type="scientific">Solirubrobacter phytolaccae</name>
    <dbReference type="NCBI Taxonomy" id="1404360"/>
    <lineage>
        <taxon>Bacteria</taxon>
        <taxon>Bacillati</taxon>
        <taxon>Actinomycetota</taxon>
        <taxon>Thermoleophilia</taxon>
        <taxon>Solirubrobacterales</taxon>
        <taxon>Solirubrobacteraceae</taxon>
        <taxon>Solirubrobacter</taxon>
    </lineage>
</organism>
<keyword evidence="4 5" id="KW-0472">Membrane</keyword>
<evidence type="ECO:0000256" key="3">
    <source>
        <dbReference type="ARBA" id="ARBA00022989"/>
    </source>
</evidence>
<evidence type="ECO:0000256" key="1">
    <source>
        <dbReference type="ARBA" id="ARBA00004141"/>
    </source>
</evidence>
<sequence length="327" mass="34349">MTAIQSPPPRQDRPRLRTDPSGSWRAWPLRDRILLGLCWAAGLFLIFVAAAITLYMAFKGIQFLRPNLLWTRPEAAIDQSKSGGFLDPMLGTLLIIVGALAIAAPLGIATAVWLTEYGKPTWLARMVESGVEVIAGTPAIVLALFGLAFFSQGGLGFLSTTGEGGAVFGRSLLICCTVLSLEALPMIVGATREGLMSTPRHVREASYALGKTRAATIHRVLLPTARPNIATGCALGMGRVAGDTAVVLLLGGGTLQLAANGSIPGLNTLQGTGSTLTTYVYANSPSGEGGAPEKAYAAAFLLLLLVLALNWAVDRIARGDGRLGWIR</sequence>
<keyword evidence="9" id="KW-1185">Reference proteome</keyword>
<comment type="subcellular location">
    <subcellularLocation>
        <location evidence="5">Cell membrane</location>
        <topology evidence="5">Multi-pass membrane protein</topology>
    </subcellularLocation>
    <subcellularLocation>
        <location evidence="1">Membrane</location>
        <topology evidence="1">Multi-pass membrane protein</topology>
    </subcellularLocation>
</comment>
<keyword evidence="2 5" id="KW-0812">Transmembrane</keyword>
<dbReference type="PANTHER" id="PTHR43470:SF3">
    <property type="entry name" value="PHOSPHATE TRANSPORT SYSTEM PERMEASE PROTEIN PSTA-RELATED"/>
    <property type="match status" value="1"/>
</dbReference>
<feature type="transmembrane region" description="Helical" evidence="5">
    <location>
        <begin position="33"/>
        <end position="58"/>
    </location>
</feature>
<dbReference type="EMBL" id="JAPDDP010000086">
    <property type="protein sequence ID" value="MDA0184772.1"/>
    <property type="molecule type" value="Genomic_DNA"/>
</dbReference>
<dbReference type="InterPro" id="IPR000515">
    <property type="entry name" value="MetI-like"/>
</dbReference>
<evidence type="ECO:0000256" key="4">
    <source>
        <dbReference type="ARBA" id="ARBA00023136"/>
    </source>
</evidence>
<evidence type="ECO:0000256" key="5">
    <source>
        <dbReference type="RuleBase" id="RU363032"/>
    </source>
</evidence>
<dbReference type="Gene3D" id="1.10.3720.10">
    <property type="entry name" value="MetI-like"/>
    <property type="match status" value="1"/>
</dbReference>
<feature type="transmembrane region" description="Helical" evidence="5">
    <location>
        <begin position="133"/>
        <end position="155"/>
    </location>
</feature>
<feature type="transmembrane region" description="Helical" evidence="5">
    <location>
        <begin position="167"/>
        <end position="188"/>
    </location>
</feature>
<comment type="caution">
    <text evidence="8">The sequence shown here is derived from an EMBL/GenBank/DDBJ whole genome shotgun (WGS) entry which is preliminary data.</text>
</comment>
<dbReference type="GO" id="GO:0055085">
    <property type="term" value="P:transmembrane transport"/>
    <property type="evidence" value="ECO:0007669"/>
    <property type="project" value="InterPro"/>
</dbReference>
<dbReference type="GO" id="GO:0005886">
    <property type="term" value="C:plasma membrane"/>
    <property type="evidence" value="ECO:0007669"/>
    <property type="project" value="UniProtKB-SubCell"/>
</dbReference>
<dbReference type="SUPFAM" id="SSF161098">
    <property type="entry name" value="MetI-like"/>
    <property type="match status" value="1"/>
</dbReference>
<dbReference type="Pfam" id="PF00528">
    <property type="entry name" value="BPD_transp_1"/>
    <property type="match status" value="1"/>
</dbReference>
<name>A0A9X3SJ10_9ACTN</name>
<feature type="domain" description="ABC transmembrane type-1" evidence="7">
    <location>
        <begin position="89"/>
        <end position="313"/>
    </location>
</feature>
<proteinExistence type="inferred from homology"/>
<feature type="region of interest" description="Disordered" evidence="6">
    <location>
        <begin position="1"/>
        <end position="20"/>
    </location>
</feature>
<dbReference type="PANTHER" id="PTHR43470">
    <property type="entry name" value="PHOSPHATE TRANSPORT SYSTEM PERMEASE PROTEIN PSTA-RELATED"/>
    <property type="match status" value="1"/>
</dbReference>
<feature type="transmembrane region" description="Helical" evidence="5">
    <location>
        <begin position="295"/>
        <end position="313"/>
    </location>
</feature>
<feature type="transmembrane region" description="Helical" evidence="5">
    <location>
        <begin position="90"/>
        <end position="113"/>
    </location>
</feature>
<evidence type="ECO:0000313" key="8">
    <source>
        <dbReference type="EMBL" id="MDA0184772.1"/>
    </source>
</evidence>
<accession>A0A9X3SJ10</accession>
<gene>
    <name evidence="8" type="ORF">OJ997_31005</name>
</gene>
<evidence type="ECO:0000256" key="6">
    <source>
        <dbReference type="SAM" id="MobiDB-lite"/>
    </source>
</evidence>
<evidence type="ECO:0000313" key="9">
    <source>
        <dbReference type="Proteomes" id="UP001147653"/>
    </source>
</evidence>
<comment type="similarity">
    <text evidence="5">Belongs to the binding-protein-dependent transport system permease family.</text>
</comment>
<evidence type="ECO:0000259" key="7">
    <source>
        <dbReference type="PROSITE" id="PS50928"/>
    </source>
</evidence>
<dbReference type="RefSeq" id="WP_270029227.1">
    <property type="nucleotide sequence ID" value="NZ_JAPDDP010000086.1"/>
</dbReference>
<protein>
    <submittedName>
        <fullName evidence="8">ABC transporter permease subunit</fullName>
    </submittedName>
</protein>
<dbReference type="AlphaFoldDB" id="A0A9X3SJ10"/>
<keyword evidence="3 5" id="KW-1133">Transmembrane helix</keyword>
<reference evidence="8" key="1">
    <citation type="submission" date="2022-10" db="EMBL/GenBank/DDBJ databases">
        <title>The WGS of Solirubrobacter phytolaccae KCTC 29190.</title>
        <authorList>
            <person name="Jiang Z."/>
        </authorList>
    </citation>
    <scope>NUCLEOTIDE SEQUENCE</scope>
    <source>
        <strain evidence="8">KCTC 29190</strain>
    </source>
</reference>
<keyword evidence="5" id="KW-0813">Transport</keyword>
<dbReference type="CDD" id="cd06261">
    <property type="entry name" value="TM_PBP2"/>
    <property type="match status" value="1"/>
</dbReference>
<dbReference type="InterPro" id="IPR035906">
    <property type="entry name" value="MetI-like_sf"/>
</dbReference>
<dbReference type="Proteomes" id="UP001147653">
    <property type="component" value="Unassembled WGS sequence"/>
</dbReference>